<protein>
    <submittedName>
        <fullName evidence="2">Thiosulfate sulfurtransferase like domain containing 3</fullName>
    </submittedName>
</protein>
<dbReference type="PANTHER" id="PTHR44086">
    <property type="entry name" value="THIOSULFATE SULFURTRANSFERASE RDL2, MITOCHONDRIAL-RELATED"/>
    <property type="match status" value="1"/>
</dbReference>
<dbReference type="STRING" id="62062.ENSHHUP00000001932"/>
<reference evidence="2" key="2">
    <citation type="submission" date="2025-08" db="UniProtKB">
        <authorList>
            <consortium name="Ensembl"/>
        </authorList>
    </citation>
    <scope>IDENTIFICATION</scope>
</reference>
<dbReference type="PANTHER" id="PTHR44086:SF10">
    <property type="entry name" value="THIOSULFATE SULFURTRANSFERASE_RHODANESE-LIKE DOMAIN-CONTAINING PROTEIN 3"/>
    <property type="match status" value="1"/>
</dbReference>
<feature type="domain" description="Rhodanese" evidence="1">
    <location>
        <begin position="88"/>
        <end position="186"/>
    </location>
</feature>
<dbReference type="Proteomes" id="UP000314982">
    <property type="component" value="Unassembled WGS sequence"/>
</dbReference>
<organism evidence="2 3">
    <name type="scientific">Hucho hucho</name>
    <name type="common">huchen</name>
    <dbReference type="NCBI Taxonomy" id="62062"/>
    <lineage>
        <taxon>Eukaryota</taxon>
        <taxon>Metazoa</taxon>
        <taxon>Chordata</taxon>
        <taxon>Craniata</taxon>
        <taxon>Vertebrata</taxon>
        <taxon>Euteleostomi</taxon>
        <taxon>Actinopterygii</taxon>
        <taxon>Neopterygii</taxon>
        <taxon>Teleostei</taxon>
        <taxon>Protacanthopterygii</taxon>
        <taxon>Salmoniformes</taxon>
        <taxon>Salmonidae</taxon>
        <taxon>Salmoninae</taxon>
        <taxon>Hucho</taxon>
    </lineage>
</organism>
<evidence type="ECO:0000313" key="3">
    <source>
        <dbReference type="Proteomes" id="UP000314982"/>
    </source>
</evidence>
<dbReference type="Pfam" id="PF00581">
    <property type="entry name" value="Rhodanese"/>
    <property type="match status" value="1"/>
</dbReference>
<keyword evidence="3" id="KW-1185">Reference proteome</keyword>
<dbReference type="GeneTree" id="ENSGT00940000163155"/>
<reference evidence="3" key="1">
    <citation type="submission" date="2018-06" db="EMBL/GenBank/DDBJ databases">
        <title>Genome assembly of Danube salmon.</title>
        <authorList>
            <person name="Macqueen D.J."/>
            <person name="Gundappa M.K."/>
        </authorList>
    </citation>
    <scope>NUCLEOTIDE SEQUENCE [LARGE SCALE GENOMIC DNA]</scope>
</reference>
<evidence type="ECO:0000259" key="1">
    <source>
        <dbReference type="PROSITE" id="PS50206"/>
    </source>
</evidence>
<dbReference type="InterPro" id="IPR036873">
    <property type="entry name" value="Rhodanese-like_dom_sf"/>
</dbReference>
<reference evidence="2" key="3">
    <citation type="submission" date="2025-09" db="UniProtKB">
        <authorList>
            <consortium name="Ensembl"/>
        </authorList>
    </citation>
    <scope>IDENTIFICATION</scope>
</reference>
<sequence>MNTGQAGGRAAELEGPHQAFQVPRLMVMQWDSGWRVWWCLVECWLSDWLHPCERDIHATHKEYVLRSFSSSQLPETDVSYEKLKKLLATRTSVVIDVREPWELREYGNIPGSINVPLGQVNIALQLNPEEFKEKYGGDMPQPTDHIVFSCLAGIRSQKALDQAVSLGYKDVQHYAGGWQDWAKCEQES</sequence>
<accession>A0A4W5JFJ6</accession>
<dbReference type="Ensembl" id="ENSHHUT00000002002.1">
    <property type="protein sequence ID" value="ENSHHUP00000001932.1"/>
    <property type="gene ID" value="ENSHHUG00000001251.1"/>
</dbReference>
<proteinExistence type="predicted"/>
<dbReference type="SUPFAM" id="SSF52821">
    <property type="entry name" value="Rhodanese/Cell cycle control phosphatase"/>
    <property type="match status" value="1"/>
</dbReference>
<dbReference type="SMART" id="SM00450">
    <property type="entry name" value="RHOD"/>
    <property type="match status" value="1"/>
</dbReference>
<name>A0A4W5JFJ6_9TELE</name>
<evidence type="ECO:0000313" key="2">
    <source>
        <dbReference type="Ensembl" id="ENSHHUP00000001932.1"/>
    </source>
</evidence>
<dbReference type="PROSITE" id="PS50206">
    <property type="entry name" value="RHODANESE_3"/>
    <property type="match status" value="1"/>
</dbReference>
<dbReference type="AlphaFoldDB" id="A0A4W5JFJ6"/>
<dbReference type="Gene3D" id="3.40.250.10">
    <property type="entry name" value="Rhodanese-like domain"/>
    <property type="match status" value="1"/>
</dbReference>
<dbReference type="InterPro" id="IPR001763">
    <property type="entry name" value="Rhodanese-like_dom"/>
</dbReference>